<organism evidence="8 9">
    <name type="scientific">Cyprinus carpio carpio</name>
    <dbReference type="NCBI Taxonomy" id="630221"/>
    <lineage>
        <taxon>Eukaryota</taxon>
        <taxon>Metazoa</taxon>
        <taxon>Chordata</taxon>
        <taxon>Craniata</taxon>
        <taxon>Vertebrata</taxon>
        <taxon>Euteleostomi</taxon>
        <taxon>Actinopterygii</taxon>
        <taxon>Neopterygii</taxon>
        <taxon>Teleostei</taxon>
        <taxon>Ostariophysi</taxon>
        <taxon>Cypriniformes</taxon>
        <taxon>Cyprinidae</taxon>
        <taxon>Cyprininae</taxon>
        <taxon>Cyprinus</taxon>
    </lineage>
</organism>
<dbReference type="FunFam" id="2.60.40.640:FF:000011">
    <property type="entry name" value="S-arrestin isoform X2"/>
    <property type="match status" value="1"/>
</dbReference>
<dbReference type="Ensembl" id="ENSCCRT00000005846.2">
    <property type="protein sequence ID" value="ENSCCRP00000005293.1"/>
    <property type="gene ID" value="ENSCCRG00000002961.2"/>
</dbReference>
<sequence>MSNLFVLFNVKLRKQQPPQRENNRIGNPALNIFIRHKHTDNHLSNHLLQLCLYLGRRDFVDHVEHVDPIDGVLKIDPSALNGKKVWIQLACAFHYGREDLDVIGVSFRKDIWIKRIQMHPFEGTKPPNTPMQDALLKKVGDQGHPFTFDIPVHLPCSVSLQPAPEDAGKPCGVDYEVKAYIANEEDETDEKAVKKDTCRLIIRKIQYAPSELAAGPKTDLNKQFITADKPIHVEASMEKELYYHGDPIPIKVKVNNETSKVVKKIKISIHQITDVLLYSADKYHKCVLNEEFADQINANSTFEKEYRVTPLLANNKEKRGLSLDGKLKDEDTNLASSTILLPNMDKQIQGLVVSYKIRVTLIMGGGLLGSLTLSDITAELPLILMSPKPAEVTDIDLERLYSQ</sequence>
<dbReference type="FunFam" id="2.60.40.840:FF:000002">
    <property type="entry name" value="Arrestin 3"/>
    <property type="match status" value="1"/>
</dbReference>
<dbReference type="InterPro" id="IPR011021">
    <property type="entry name" value="Arrestin-like_N"/>
</dbReference>
<comment type="similarity">
    <text evidence="1">Belongs to the arrestin family.</text>
</comment>
<dbReference type="PANTHER" id="PTHR11792">
    <property type="entry name" value="ARRESTIN"/>
    <property type="match status" value="1"/>
</dbReference>
<dbReference type="InterPro" id="IPR011022">
    <property type="entry name" value="Arrestin_C-like"/>
</dbReference>
<evidence type="ECO:0000256" key="4">
    <source>
        <dbReference type="ARBA" id="ARBA00023305"/>
    </source>
</evidence>
<dbReference type="GeneTree" id="ENSGT00950000182887"/>
<keyword evidence="9" id="KW-1185">Reference proteome</keyword>
<dbReference type="GO" id="GO:0007165">
    <property type="term" value="P:signal transduction"/>
    <property type="evidence" value="ECO:0007669"/>
    <property type="project" value="InterPro"/>
</dbReference>
<keyword evidence="4" id="KW-0844">Vision</keyword>
<dbReference type="AlphaFoldDB" id="A0A8C1A306"/>
<reference evidence="8" key="1">
    <citation type="submission" date="2025-08" db="UniProtKB">
        <authorList>
            <consortium name="Ensembl"/>
        </authorList>
    </citation>
    <scope>IDENTIFICATION</scope>
</reference>
<accession>A0A8C1A306</accession>
<dbReference type="PANTHER" id="PTHR11792:SF19">
    <property type="entry name" value="ARRESTIN-C"/>
    <property type="match status" value="1"/>
</dbReference>
<evidence type="ECO:0000256" key="2">
    <source>
        <dbReference type="ARBA" id="ARBA00017730"/>
    </source>
</evidence>
<evidence type="ECO:0000256" key="5">
    <source>
        <dbReference type="ARBA" id="ARBA00024976"/>
    </source>
</evidence>
<keyword evidence="3" id="KW-0716">Sensory transduction</keyword>
<dbReference type="Gene3D" id="2.60.40.640">
    <property type="match status" value="1"/>
</dbReference>
<proteinExistence type="inferred from homology"/>
<dbReference type="GO" id="GO:0007399">
    <property type="term" value="P:nervous system development"/>
    <property type="evidence" value="ECO:0007669"/>
    <property type="project" value="UniProtKB-ARBA"/>
</dbReference>
<evidence type="ECO:0000256" key="3">
    <source>
        <dbReference type="ARBA" id="ARBA00022606"/>
    </source>
</evidence>
<dbReference type="GO" id="GO:0007601">
    <property type="term" value="P:visual perception"/>
    <property type="evidence" value="ECO:0007669"/>
    <property type="project" value="UniProtKB-KW"/>
</dbReference>
<dbReference type="GO" id="GO:0001750">
    <property type="term" value="C:photoreceptor outer segment"/>
    <property type="evidence" value="ECO:0007669"/>
    <property type="project" value="UniProtKB-ARBA"/>
</dbReference>
<feature type="domain" description="Arrestin C-terminal-like" evidence="7">
    <location>
        <begin position="227"/>
        <end position="389"/>
    </location>
</feature>
<evidence type="ECO:0000313" key="8">
    <source>
        <dbReference type="Ensembl" id="ENSCCRP00000005293.1"/>
    </source>
</evidence>
<evidence type="ECO:0000259" key="7">
    <source>
        <dbReference type="SMART" id="SM01017"/>
    </source>
</evidence>
<dbReference type="InterPro" id="IPR014752">
    <property type="entry name" value="Arrestin-like_C"/>
</dbReference>
<dbReference type="PRINTS" id="PR00309">
    <property type="entry name" value="ARRESTIN"/>
</dbReference>
<evidence type="ECO:0000256" key="6">
    <source>
        <dbReference type="ARBA" id="ARBA00031498"/>
    </source>
</evidence>
<dbReference type="InterPro" id="IPR000698">
    <property type="entry name" value="Arrestin"/>
</dbReference>
<dbReference type="OMA" id="GIIIHYK"/>
<dbReference type="SMART" id="SM01017">
    <property type="entry name" value="Arrestin_C"/>
    <property type="match status" value="1"/>
</dbReference>
<dbReference type="Proteomes" id="UP001108240">
    <property type="component" value="Unplaced"/>
</dbReference>
<evidence type="ECO:0000313" key="9">
    <source>
        <dbReference type="Proteomes" id="UP001108240"/>
    </source>
</evidence>
<dbReference type="Gene3D" id="2.60.40.840">
    <property type="match status" value="1"/>
</dbReference>
<evidence type="ECO:0000256" key="1">
    <source>
        <dbReference type="ARBA" id="ARBA00005298"/>
    </source>
</evidence>
<dbReference type="GO" id="GO:0002031">
    <property type="term" value="P:G protein-coupled receptor internalization"/>
    <property type="evidence" value="ECO:0007669"/>
    <property type="project" value="TreeGrafter"/>
</dbReference>
<dbReference type="InterPro" id="IPR014753">
    <property type="entry name" value="Arrestin_N"/>
</dbReference>
<reference evidence="8" key="2">
    <citation type="submission" date="2025-09" db="UniProtKB">
        <authorList>
            <consortium name="Ensembl"/>
        </authorList>
    </citation>
    <scope>IDENTIFICATION</scope>
</reference>
<dbReference type="Pfam" id="PF02752">
    <property type="entry name" value="Arrestin_C"/>
    <property type="match status" value="1"/>
</dbReference>
<dbReference type="SUPFAM" id="SSF81296">
    <property type="entry name" value="E set domains"/>
    <property type="match status" value="2"/>
</dbReference>
<comment type="function">
    <text evidence="5">May play a role in an as yet undefined retina-specific signal transduction. Could bind to photoactivated-phosphorylated red/green opsins.</text>
</comment>
<protein>
    <recommendedName>
        <fullName evidence="2">Arrestin-C</fullName>
    </recommendedName>
    <alternativeName>
        <fullName evidence="6">Cone arrestin</fullName>
    </alternativeName>
</protein>
<dbReference type="GO" id="GO:0001664">
    <property type="term" value="F:G protein-coupled receptor binding"/>
    <property type="evidence" value="ECO:0007669"/>
    <property type="project" value="TreeGrafter"/>
</dbReference>
<dbReference type="Pfam" id="PF00339">
    <property type="entry name" value="Arrestin_N"/>
    <property type="match status" value="1"/>
</dbReference>
<name>A0A8C1A306_CYPCA</name>
<dbReference type="InterPro" id="IPR014756">
    <property type="entry name" value="Ig_E-set"/>
</dbReference>